<sequence>MKGDGSGRKRVGGGGGRIGNGNGTDAARRGPGGRPGPGPLTATVLGDAVRRGVPLWVFCEACSHNVEMNAGDLADRLGYDFPVPSLKGRLCCSRCGSRDAAVRVQYASPGLVARHGPRKRD</sequence>
<evidence type="ECO:0000313" key="2">
    <source>
        <dbReference type="EMBL" id="MFC3227068.1"/>
    </source>
</evidence>
<evidence type="ECO:0008006" key="4">
    <source>
        <dbReference type="Google" id="ProtNLM"/>
    </source>
</evidence>
<reference evidence="3" key="1">
    <citation type="journal article" date="2019" name="Int. J. Syst. Evol. Microbiol.">
        <title>The Global Catalogue of Microorganisms (GCM) 10K type strain sequencing project: providing services to taxonomists for standard genome sequencing and annotation.</title>
        <authorList>
            <consortium name="The Broad Institute Genomics Platform"/>
            <consortium name="The Broad Institute Genome Sequencing Center for Infectious Disease"/>
            <person name="Wu L."/>
            <person name="Ma J."/>
        </authorList>
    </citation>
    <scope>NUCLEOTIDE SEQUENCE [LARGE SCALE GENOMIC DNA]</scope>
    <source>
        <strain evidence="3">KCTC 42964</strain>
    </source>
</reference>
<dbReference type="Proteomes" id="UP001595528">
    <property type="component" value="Unassembled WGS sequence"/>
</dbReference>
<protein>
    <recommendedName>
        <fullName evidence="4">Hydrogenase maturation nickel metallochaperone HypA</fullName>
    </recommendedName>
</protein>
<gene>
    <name evidence="2" type="ORF">ACFOGJ_07500</name>
</gene>
<name>A0ABV7KXF8_9PROT</name>
<dbReference type="RefSeq" id="WP_379899229.1">
    <property type="nucleotide sequence ID" value="NZ_JBHRTR010000019.1"/>
</dbReference>
<evidence type="ECO:0000313" key="3">
    <source>
        <dbReference type="Proteomes" id="UP001595528"/>
    </source>
</evidence>
<accession>A0ABV7KXF8</accession>
<feature type="compositionally biased region" description="Gly residues" evidence="1">
    <location>
        <begin position="12"/>
        <end position="22"/>
    </location>
</feature>
<dbReference type="EMBL" id="JBHRTR010000019">
    <property type="protein sequence ID" value="MFC3227068.1"/>
    <property type="molecule type" value="Genomic_DNA"/>
</dbReference>
<feature type="region of interest" description="Disordered" evidence="1">
    <location>
        <begin position="1"/>
        <end position="41"/>
    </location>
</feature>
<evidence type="ECO:0000256" key="1">
    <source>
        <dbReference type="SAM" id="MobiDB-lite"/>
    </source>
</evidence>
<keyword evidence="3" id="KW-1185">Reference proteome</keyword>
<proteinExistence type="predicted"/>
<organism evidence="2 3">
    <name type="scientific">Marinibaculum pumilum</name>
    <dbReference type="NCBI Taxonomy" id="1766165"/>
    <lineage>
        <taxon>Bacteria</taxon>
        <taxon>Pseudomonadati</taxon>
        <taxon>Pseudomonadota</taxon>
        <taxon>Alphaproteobacteria</taxon>
        <taxon>Rhodospirillales</taxon>
        <taxon>Rhodospirillaceae</taxon>
        <taxon>Marinibaculum</taxon>
    </lineage>
</organism>
<comment type="caution">
    <text evidence="2">The sequence shown here is derived from an EMBL/GenBank/DDBJ whole genome shotgun (WGS) entry which is preliminary data.</text>
</comment>